<dbReference type="FunCoup" id="B4KNY9">
    <property type="interactions" value="16"/>
</dbReference>
<evidence type="ECO:0000313" key="3">
    <source>
        <dbReference type="Proteomes" id="UP000009192"/>
    </source>
</evidence>
<feature type="coiled-coil region" evidence="1">
    <location>
        <begin position="138"/>
        <end position="172"/>
    </location>
</feature>
<keyword evidence="1" id="KW-0175">Coiled coil</keyword>
<dbReference type="EMBL" id="CH933808">
    <property type="protein sequence ID" value="EDW09034.2"/>
    <property type="molecule type" value="Genomic_DNA"/>
</dbReference>
<dbReference type="eggNOG" id="ENOG502T3U0">
    <property type="taxonomic scope" value="Eukaryota"/>
</dbReference>
<evidence type="ECO:0000256" key="1">
    <source>
        <dbReference type="SAM" id="Coils"/>
    </source>
</evidence>
<reference evidence="2 3" key="1">
    <citation type="journal article" date="2007" name="Nature">
        <title>Evolution of genes and genomes on the Drosophila phylogeny.</title>
        <authorList>
            <consortium name="Drosophila 12 Genomes Consortium"/>
            <person name="Clark A.G."/>
            <person name="Eisen M.B."/>
            <person name="Smith D.R."/>
            <person name="Bergman C.M."/>
            <person name="Oliver B."/>
            <person name="Markow T.A."/>
            <person name="Kaufman T.C."/>
            <person name="Kellis M."/>
            <person name="Gelbart W."/>
            <person name="Iyer V.N."/>
            <person name="Pollard D.A."/>
            <person name="Sackton T.B."/>
            <person name="Larracuente A.M."/>
            <person name="Singh N.D."/>
            <person name="Abad J.P."/>
            <person name="Abt D.N."/>
            <person name="Adryan B."/>
            <person name="Aguade M."/>
            <person name="Akashi H."/>
            <person name="Anderson W.W."/>
            <person name="Aquadro C.F."/>
            <person name="Ardell D.H."/>
            <person name="Arguello R."/>
            <person name="Artieri C.G."/>
            <person name="Barbash D.A."/>
            <person name="Barker D."/>
            <person name="Barsanti P."/>
            <person name="Batterham P."/>
            <person name="Batzoglou S."/>
            <person name="Begun D."/>
            <person name="Bhutkar A."/>
            <person name="Blanco E."/>
            <person name="Bosak S.A."/>
            <person name="Bradley R.K."/>
            <person name="Brand A.D."/>
            <person name="Brent M.R."/>
            <person name="Brooks A.N."/>
            <person name="Brown R.H."/>
            <person name="Butlin R.K."/>
            <person name="Caggese C."/>
            <person name="Calvi B.R."/>
            <person name="Bernardo de Carvalho A."/>
            <person name="Caspi A."/>
            <person name="Castrezana S."/>
            <person name="Celniker S.E."/>
            <person name="Chang J.L."/>
            <person name="Chapple C."/>
            <person name="Chatterji S."/>
            <person name="Chinwalla A."/>
            <person name="Civetta A."/>
            <person name="Clifton S.W."/>
            <person name="Comeron J.M."/>
            <person name="Costello J.C."/>
            <person name="Coyne J.A."/>
            <person name="Daub J."/>
            <person name="David R.G."/>
            <person name="Delcher A.L."/>
            <person name="Delehaunty K."/>
            <person name="Do C.B."/>
            <person name="Ebling H."/>
            <person name="Edwards K."/>
            <person name="Eickbush T."/>
            <person name="Evans J.D."/>
            <person name="Filipski A."/>
            <person name="Findeiss S."/>
            <person name="Freyhult E."/>
            <person name="Fulton L."/>
            <person name="Fulton R."/>
            <person name="Garcia A.C."/>
            <person name="Gardiner A."/>
            <person name="Garfield D.A."/>
            <person name="Garvin B.E."/>
            <person name="Gibson G."/>
            <person name="Gilbert D."/>
            <person name="Gnerre S."/>
            <person name="Godfrey J."/>
            <person name="Good R."/>
            <person name="Gotea V."/>
            <person name="Gravely B."/>
            <person name="Greenberg A.J."/>
            <person name="Griffiths-Jones S."/>
            <person name="Gross S."/>
            <person name="Guigo R."/>
            <person name="Gustafson E.A."/>
            <person name="Haerty W."/>
            <person name="Hahn M.W."/>
            <person name="Halligan D.L."/>
            <person name="Halpern A.L."/>
            <person name="Halter G.M."/>
            <person name="Han M.V."/>
            <person name="Heger A."/>
            <person name="Hillier L."/>
            <person name="Hinrichs A.S."/>
            <person name="Holmes I."/>
            <person name="Hoskins R.A."/>
            <person name="Hubisz M.J."/>
            <person name="Hultmark D."/>
            <person name="Huntley M.A."/>
            <person name="Jaffe D.B."/>
            <person name="Jagadeeshan S."/>
            <person name="Jeck W.R."/>
            <person name="Johnson J."/>
            <person name="Jones C.D."/>
            <person name="Jordan W.C."/>
            <person name="Karpen G.H."/>
            <person name="Kataoka E."/>
            <person name="Keightley P.D."/>
            <person name="Kheradpour P."/>
            <person name="Kirkness E.F."/>
            <person name="Koerich L.B."/>
            <person name="Kristiansen K."/>
            <person name="Kudrna D."/>
            <person name="Kulathinal R.J."/>
            <person name="Kumar S."/>
            <person name="Kwok R."/>
            <person name="Lander E."/>
            <person name="Langley C.H."/>
            <person name="Lapoint R."/>
            <person name="Lazzaro B.P."/>
            <person name="Lee S.J."/>
            <person name="Levesque L."/>
            <person name="Li R."/>
            <person name="Lin C.F."/>
            <person name="Lin M.F."/>
            <person name="Lindblad-Toh K."/>
            <person name="Llopart A."/>
            <person name="Long M."/>
            <person name="Low L."/>
            <person name="Lozovsky E."/>
            <person name="Lu J."/>
            <person name="Luo M."/>
            <person name="Machado C.A."/>
            <person name="Makalowski W."/>
            <person name="Marzo M."/>
            <person name="Matsuda M."/>
            <person name="Matzkin L."/>
            <person name="McAllister B."/>
            <person name="McBride C.S."/>
            <person name="McKernan B."/>
            <person name="McKernan K."/>
            <person name="Mendez-Lago M."/>
            <person name="Minx P."/>
            <person name="Mollenhauer M.U."/>
            <person name="Montooth K."/>
            <person name="Mount S.M."/>
            <person name="Mu X."/>
            <person name="Myers E."/>
            <person name="Negre B."/>
            <person name="Newfeld S."/>
            <person name="Nielsen R."/>
            <person name="Noor M.A."/>
            <person name="O'Grady P."/>
            <person name="Pachter L."/>
            <person name="Papaceit M."/>
            <person name="Parisi M.J."/>
            <person name="Parisi M."/>
            <person name="Parts L."/>
            <person name="Pedersen J.S."/>
            <person name="Pesole G."/>
            <person name="Phillippy A.M."/>
            <person name="Ponting C.P."/>
            <person name="Pop M."/>
            <person name="Porcelli D."/>
            <person name="Powell J.R."/>
            <person name="Prohaska S."/>
            <person name="Pruitt K."/>
            <person name="Puig M."/>
            <person name="Quesneville H."/>
            <person name="Ram K.R."/>
            <person name="Rand D."/>
            <person name="Rasmussen M.D."/>
            <person name="Reed L.K."/>
            <person name="Reenan R."/>
            <person name="Reily A."/>
            <person name="Remington K.A."/>
            <person name="Rieger T.T."/>
            <person name="Ritchie M.G."/>
            <person name="Robin C."/>
            <person name="Rogers Y.H."/>
            <person name="Rohde C."/>
            <person name="Rozas J."/>
            <person name="Rubenfield M.J."/>
            <person name="Ruiz A."/>
            <person name="Russo S."/>
            <person name="Salzberg S.L."/>
            <person name="Sanchez-Gracia A."/>
            <person name="Saranga D.J."/>
            <person name="Sato H."/>
            <person name="Schaeffer S.W."/>
            <person name="Schatz M.C."/>
            <person name="Schlenke T."/>
            <person name="Schwartz R."/>
            <person name="Segarra C."/>
            <person name="Singh R.S."/>
            <person name="Sirot L."/>
            <person name="Sirota M."/>
            <person name="Sisneros N.B."/>
            <person name="Smith C.D."/>
            <person name="Smith T.F."/>
            <person name="Spieth J."/>
            <person name="Stage D.E."/>
            <person name="Stark A."/>
            <person name="Stephan W."/>
            <person name="Strausberg R.L."/>
            <person name="Strempel S."/>
            <person name="Sturgill D."/>
            <person name="Sutton G."/>
            <person name="Sutton G.G."/>
            <person name="Tao W."/>
            <person name="Teichmann S."/>
            <person name="Tobari Y.N."/>
            <person name="Tomimura Y."/>
            <person name="Tsolas J.M."/>
            <person name="Valente V.L."/>
            <person name="Venter E."/>
            <person name="Venter J.C."/>
            <person name="Vicario S."/>
            <person name="Vieira F.G."/>
            <person name="Vilella A.J."/>
            <person name="Villasante A."/>
            <person name="Walenz B."/>
            <person name="Wang J."/>
            <person name="Wasserman M."/>
            <person name="Watts T."/>
            <person name="Wilson D."/>
            <person name="Wilson R.K."/>
            <person name="Wing R.A."/>
            <person name="Wolfner M.F."/>
            <person name="Wong A."/>
            <person name="Wong G.K."/>
            <person name="Wu C.I."/>
            <person name="Wu G."/>
            <person name="Yamamoto D."/>
            <person name="Yang H.P."/>
            <person name="Yang S.P."/>
            <person name="Yorke J.A."/>
            <person name="Yoshida K."/>
            <person name="Zdobnov E."/>
            <person name="Zhang P."/>
            <person name="Zhang Y."/>
            <person name="Zimin A.V."/>
            <person name="Baldwin J."/>
            <person name="Abdouelleil A."/>
            <person name="Abdulkadir J."/>
            <person name="Abebe A."/>
            <person name="Abera B."/>
            <person name="Abreu J."/>
            <person name="Acer S.C."/>
            <person name="Aftuck L."/>
            <person name="Alexander A."/>
            <person name="An P."/>
            <person name="Anderson E."/>
            <person name="Anderson S."/>
            <person name="Arachi H."/>
            <person name="Azer M."/>
            <person name="Bachantsang P."/>
            <person name="Barry A."/>
            <person name="Bayul T."/>
            <person name="Berlin A."/>
            <person name="Bessette D."/>
            <person name="Bloom T."/>
            <person name="Blye J."/>
            <person name="Boguslavskiy L."/>
            <person name="Bonnet C."/>
            <person name="Boukhgalter B."/>
            <person name="Bourzgui I."/>
            <person name="Brown A."/>
            <person name="Cahill P."/>
            <person name="Channer S."/>
            <person name="Cheshatsang Y."/>
            <person name="Chuda L."/>
            <person name="Citroen M."/>
            <person name="Collymore A."/>
            <person name="Cooke P."/>
            <person name="Costello M."/>
            <person name="D'Aco K."/>
            <person name="Daza R."/>
            <person name="De Haan G."/>
            <person name="DeGray S."/>
            <person name="DeMaso C."/>
            <person name="Dhargay N."/>
            <person name="Dooley K."/>
            <person name="Dooley E."/>
            <person name="Doricent M."/>
            <person name="Dorje P."/>
            <person name="Dorjee K."/>
            <person name="Dupes A."/>
            <person name="Elong R."/>
            <person name="Falk J."/>
            <person name="Farina A."/>
            <person name="Faro S."/>
            <person name="Ferguson D."/>
            <person name="Fisher S."/>
            <person name="Foley C.D."/>
            <person name="Franke A."/>
            <person name="Friedrich D."/>
            <person name="Gadbois L."/>
            <person name="Gearin G."/>
            <person name="Gearin C.R."/>
            <person name="Giannoukos G."/>
            <person name="Goode T."/>
            <person name="Graham J."/>
            <person name="Grandbois E."/>
            <person name="Grewal S."/>
            <person name="Gyaltsen K."/>
            <person name="Hafez N."/>
            <person name="Hagos B."/>
            <person name="Hall J."/>
            <person name="Henson C."/>
            <person name="Hollinger A."/>
            <person name="Honan T."/>
            <person name="Huard M.D."/>
            <person name="Hughes L."/>
            <person name="Hurhula B."/>
            <person name="Husby M.E."/>
            <person name="Kamat A."/>
            <person name="Kanga B."/>
            <person name="Kashin S."/>
            <person name="Khazanovich D."/>
            <person name="Kisner P."/>
            <person name="Lance K."/>
            <person name="Lara M."/>
            <person name="Lee W."/>
            <person name="Lennon N."/>
            <person name="Letendre F."/>
            <person name="LeVine R."/>
            <person name="Lipovsky A."/>
            <person name="Liu X."/>
            <person name="Liu J."/>
            <person name="Liu S."/>
            <person name="Lokyitsang T."/>
            <person name="Lokyitsang Y."/>
            <person name="Lubonja R."/>
            <person name="Lui A."/>
            <person name="MacDonald P."/>
            <person name="Magnisalis V."/>
            <person name="Maru K."/>
            <person name="Matthews C."/>
            <person name="McCusker W."/>
            <person name="McDonough S."/>
            <person name="Mehta T."/>
            <person name="Meldrim J."/>
            <person name="Meneus L."/>
            <person name="Mihai O."/>
            <person name="Mihalev A."/>
            <person name="Mihova T."/>
            <person name="Mittelman R."/>
            <person name="Mlenga V."/>
            <person name="Montmayeur A."/>
            <person name="Mulrain L."/>
            <person name="Navidi A."/>
            <person name="Naylor J."/>
            <person name="Negash T."/>
            <person name="Nguyen T."/>
            <person name="Nguyen N."/>
            <person name="Nicol R."/>
            <person name="Norbu C."/>
            <person name="Norbu N."/>
            <person name="Novod N."/>
            <person name="O'Neill B."/>
            <person name="Osman S."/>
            <person name="Markiewicz E."/>
            <person name="Oyono O.L."/>
            <person name="Patti C."/>
            <person name="Phunkhang P."/>
            <person name="Pierre F."/>
            <person name="Priest M."/>
            <person name="Raghuraman S."/>
            <person name="Rege F."/>
            <person name="Reyes R."/>
            <person name="Rise C."/>
            <person name="Rogov P."/>
            <person name="Ross K."/>
            <person name="Ryan E."/>
            <person name="Settipalli S."/>
            <person name="Shea T."/>
            <person name="Sherpa N."/>
            <person name="Shi L."/>
            <person name="Shih D."/>
            <person name="Sparrow T."/>
            <person name="Spaulding J."/>
            <person name="Stalker J."/>
            <person name="Stange-Thomann N."/>
            <person name="Stavropoulos S."/>
            <person name="Stone C."/>
            <person name="Strader C."/>
            <person name="Tesfaye S."/>
            <person name="Thomson T."/>
            <person name="Thoulutsang Y."/>
            <person name="Thoulutsang D."/>
            <person name="Topham K."/>
            <person name="Topping I."/>
            <person name="Tsamla T."/>
            <person name="Vassiliev H."/>
            <person name="Vo A."/>
            <person name="Wangchuk T."/>
            <person name="Wangdi T."/>
            <person name="Weiand M."/>
            <person name="Wilkinson J."/>
            <person name="Wilson A."/>
            <person name="Yadav S."/>
            <person name="Young G."/>
            <person name="Yu Q."/>
            <person name="Zembek L."/>
            <person name="Zhong D."/>
            <person name="Zimmer A."/>
            <person name="Zwirko Z."/>
            <person name="Jaffe D.B."/>
            <person name="Alvarez P."/>
            <person name="Brockman W."/>
            <person name="Butler J."/>
            <person name="Chin C."/>
            <person name="Gnerre S."/>
            <person name="Grabherr M."/>
            <person name="Kleber M."/>
            <person name="Mauceli E."/>
            <person name="MacCallum I."/>
        </authorList>
    </citation>
    <scope>NUCLEOTIDE SEQUENCE [LARGE SCALE GENOMIC DNA]</scope>
    <source>
        <strain evidence="3">Tucson 15081-1352.22</strain>
    </source>
</reference>
<dbReference type="HOGENOM" id="CLU_116445_0_0_1"/>
<sequence>MSQPIKKCVSEPNIEEAFQRHSPIAAKVKGEYEKALIDLFADMGPICLEPFAAILLEHENTILNKDTLIERVRMRMSQLLPKINENFFISNDVGKKLITLEVLKEKFEPYKGTNWQVHKLTPEERTRPVRMRLMDSSIRFIQKQINAQEKAIEIALAKSKENRERIQNIQNERVKLYALMQQQMNYYEEMEPKLMDLIKVMIGNVD</sequence>
<name>B4KNY9_DROMO</name>
<dbReference type="KEGG" id="dmo:Dmoj_GI19249"/>
<dbReference type="SMR" id="B4KNY9"/>
<gene>
    <name evidence="2" type="primary">Dmoj\GI19249</name>
    <name evidence="2" type="ORF">Dmoj_GI19249</name>
</gene>
<dbReference type="Proteomes" id="UP000009192">
    <property type="component" value="Unassembled WGS sequence"/>
</dbReference>
<accession>B4KNY9</accession>
<keyword evidence="3" id="KW-1185">Reference proteome</keyword>
<protein>
    <submittedName>
        <fullName evidence="2">Uncharacterized protein</fullName>
    </submittedName>
</protein>
<dbReference type="AlphaFoldDB" id="B4KNY9"/>
<dbReference type="OrthoDB" id="7925836at2759"/>
<evidence type="ECO:0000313" key="2">
    <source>
        <dbReference type="EMBL" id="EDW09034.2"/>
    </source>
</evidence>
<dbReference type="InParanoid" id="B4KNY9"/>
<proteinExistence type="predicted"/>
<organism evidence="2 3">
    <name type="scientific">Drosophila mojavensis</name>
    <name type="common">Fruit fly</name>
    <dbReference type="NCBI Taxonomy" id="7230"/>
    <lineage>
        <taxon>Eukaryota</taxon>
        <taxon>Metazoa</taxon>
        <taxon>Ecdysozoa</taxon>
        <taxon>Arthropoda</taxon>
        <taxon>Hexapoda</taxon>
        <taxon>Insecta</taxon>
        <taxon>Pterygota</taxon>
        <taxon>Neoptera</taxon>
        <taxon>Endopterygota</taxon>
        <taxon>Diptera</taxon>
        <taxon>Brachycera</taxon>
        <taxon>Muscomorpha</taxon>
        <taxon>Ephydroidea</taxon>
        <taxon>Drosophilidae</taxon>
        <taxon>Drosophila</taxon>
    </lineage>
</organism>